<protein>
    <submittedName>
        <fullName evidence="1">Uncharacterized protein</fullName>
    </submittedName>
</protein>
<dbReference type="Proteomes" id="UP000198888">
    <property type="component" value="Unassembled WGS sequence"/>
</dbReference>
<reference evidence="1 2" key="1">
    <citation type="submission" date="2016-10" db="EMBL/GenBank/DDBJ databases">
        <authorList>
            <person name="de Groot N.N."/>
        </authorList>
    </citation>
    <scope>NUCLEOTIDE SEQUENCE [LARGE SCALE GENOMIC DNA]</scope>
    <source>
        <strain evidence="1 2">DSM 22187</strain>
    </source>
</reference>
<name>A0A1H6WWS9_9EURY</name>
<dbReference type="GeneID" id="43932738"/>
<evidence type="ECO:0000313" key="2">
    <source>
        <dbReference type="Proteomes" id="UP000198888"/>
    </source>
</evidence>
<sequence length="56" mass="6384">MLSEAKDDLLVLVALANLSYKFKGVDNYIADWAWELSTEYAHRQGLEPNEAVKEVE</sequence>
<dbReference type="STRING" id="1073996.SAMN05444271_1293"/>
<accession>A0A1H6WWS9</accession>
<dbReference type="KEGG" id="hae:halTADL_1222"/>
<organism evidence="1 2">
    <name type="scientific">Halohasta litchfieldiae</name>
    <dbReference type="NCBI Taxonomy" id="1073996"/>
    <lineage>
        <taxon>Archaea</taxon>
        <taxon>Methanobacteriati</taxon>
        <taxon>Methanobacteriota</taxon>
        <taxon>Stenosarchaea group</taxon>
        <taxon>Halobacteria</taxon>
        <taxon>Halobacteriales</taxon>
        <taxon>Haloferacaceae</taxon>
        <taxon>Halohasta</taxon>
    </lineage>
</organism>
<keyword evidence="2" id="KW-1185">Reference proteome</keyword>
<dbReference type="AlphaFoldDB" id="A0A1H6WWS9"/>
<dbReference type="RefSeq" id="WP_162551681.1">
    <property type="nucleotide sequence ID" value="NZ_CP024845.1"/>
</dbReference>
<accession>A0A2H4Q122</accession>
<evidence type="ECO:0000313" key="1">
    <source>
        <dbReference type="EMBL" id="SEJ18727.1"/>
    </source>
</evidence>
<dbReference type="EMBL" id="FNYR01000029">
    <property type="protein sequence ID" value="SEJ18727.1"/>
    <property type="molecule type" value="Genomic_DNA"/>
</dbReference>
<proteinExistence type="predicted"/>
<gene>
    <name evidence="1" type="ORF">SAMN05444271_1293</name>
</gene>